<gene>
    <name evidence="2" type="ORF">IFM89_005042</name>
</gene>
<reference evidence="2 3" key="1">
    <citation type="submission" date="2020-10" db="EMBL/GenBank/DDBJ databases">
        <title>The Coptis chinensis genome and diversification of protoberbering-type alkaloids.</title>
        <authorList>
            <person name="Wang B."/>
            <person name="Shu S."/>
            <person name="Song C."/>
            <person name="Liu Y."/>
        </authorList>
    </citation>
    <scope>NUCLEOTIDE SEQUENCE [LARGE SCALE GENOMIC DNA]</scope>
    <source>
        <strain evidence="2">HL-2020</strain>
        <tissue evidence="2">Leaf</tissue>
    </source>
</reference>
<dbReference type="Proteomes" id="UP000631114">
    <property type="component" value="Unassembled WGS sequence"/>
</dbReference>
<evidence type="ECO:0000313" key="2">
    <source>
        <dbReference type="EMBL" id="KAF9600218.1"/>
    </source>
</evidence>
<dbReference type="AlphaFoldDB" id="A0A835LLN9"/>
<name>A0A835LLN9_9MAGN</name>
<evidence type="ECO:0000313" key="3">
    <source>
        <dbReference type="Proteomes" id="UP000631114"/>
    </source>
</evidence>
<comment type="caution">
    <text evidence="2">The sequence shown here is derived from an EMBL/GenBank/DDBJ whole genome shotgun (WGS) entry which is preliminary data.</text>
</comment>
<feature type="domain" description="KIB1-4 beta-propeller" evidence="1">
    <location>
        <begin position="76"/>
        <end position="332"/>
    </location>
</feature>
<dbReference type="InterPro" id="IPR005174">
    <property type="entry name" value="KIB1-4_b-propeller"/>
</dbReference>
<evidence type="ECO:0000259" key="1">
    <source>
        <dbReference type="Pfam" id="PF03478"/>
    </source>
</evidence>
<dbReference type="PANTHER" id="PTHR44259">
    <property type="entry name" value="OS07G0183000 PROTEIN-RELATED"/>
    <property type="match status" value="1"/>
</dbReference>
<organism evidence="2 3">
    <name type="scientific">Coptis chinensis</name>
    <dbReference type="NCBI Taxonomy" id="261450"/>
    <lineage>
        <taxon>Eukaryota</taxon>
        <taxon>Viridiplantae</taxon>
        <taxon>Streptophyta</taxon>
        <taxon>Embryophyta</taxon>
        <taxon>Tracheophyta</taxon>
        <taxon>Spermatophyta</taxon>
        <taxon>Magnoliopsida</taxon>
        <taxon>Ranunculales</taxon>
        <taxon>Ranunculaceae</taxon>
        <taxon>Coptidoideae</taxon>
        <taxon>Coptis</taxon>
    </lineage>
</organism>
<proteinExistence type="predicted"/>
<keyword evidence="3" id="KW-1185">Reference proteome</keyword>
<protein>
    <recommendedName>
        <fullName evidence="1">KIB1-4 beta-propeller domain-containing protein</fullName>
    </recommendedName>
</protein>
<dbReference type="OrthoDB" id="642536at2759"/>
<dbReference type="Pfam" id="PF03478">
    <property type="entry name" value="Beta-prop_KIB1-4"/>
    <property type="match status" value="1"/>
</dbReference>
<dbReference type="InterPro" id="IPR050942">
    <property type="entry name" value="F-box_BR-signaling"/>
</dbReference>
<dbReference type="EMBL" id="JADFTS010000006">
    <property type="protein sequence ID" value="KAF9600218.1"/>
    <property type="molecule type" value="Genomic_DNA"/>
</dbReference>
<sequence>MEPESDLSRGNMADWSQVPNDCIPLIGTKLKVAADIFSFRGVCKLWRNFLPFPQPPWLVLAEEKDKLKSPLCHGFVGLGEQHVYELDLPEVHQARCVGSTGTWLITVDNNRMIRLLNPFSRTQIVLPSQSTFEHGMPYPDNEFTPEEHRDWLVRKLVISSPPLSSTSGSSRDCIVMAIHHNHGRLAIARPGDASWTTVETPELLAQDIVFYKGQFHTVNLYGAVMVCDIGDDLHSPKASVLMDRFQLEKVCGTKLDCSNNTYVVELLRELLLVVKLTTFFYSDGKEEEEDYKTERFEVYKLDFANKKWDEVKCLGEHSLFLGFNTSVSVLASV</sequence>
<accession>A0A835LLN9</accession>